<evidence type="ECO:0000256" key="1">
    <source>
        <dbReference type="ARBA" id="ARBA00023015"/>
    </source>
</evidence>
<dbReference type="InterPro" id="IPR018062">
    <property type="entry name" value="HTH_AraC-typ_CS"/>
</dbReference>
<dbReference type="PROSITE" id="PS00041">
    <property type="entry name" value="HTH_ARAC_FAMILY_1"/>
    <property type="match status" value="1"/>
</dbReference>
<dbReference type="PANTHER" id="PTHR43130">
    <property type="entry name" value="ARAC-FAMILY TRANSCRIPTIONAL REGULATOR"/>
    <property type="match status" value="1"/>
</dbReference>
<dbReference type="KEGG" id="azq:G3580_07700"/>
<sequence length="332" mass="37071">MRHVTLVLVRNNYASTTLAPQEIFLSAGRLWEQLHGEDEAGRFEVSVVTVDGRPVASCHGVGITPHGGIHDIEHTDVIILSSSGLDVDEELAYHQALYPWLRHHHRQGAYVGSICTGAAFLAEAGLLDARRATTHWAIVSRYARRFPAVHWHADELITEDDRLLTCGGVHAGLDMSLYLVEKFCGHEVALQCARALVLDLPRTHQSGYAILPLSRPHQDERIREVEAFICARYADDLSVEQLAGKALMSPRTFMRRFKAATGRLPGNYLQARRIAVARELLEAGAQSIREVSDRVGYEDLAYFRKLFKRETGMTPAEYRRRFPAALDALAPG</sequence>
<dbReference type="GO" id="GO:0003700">
    <property type="term" value="F:DNA-binding transcription factor activity"/>
    <property type="evidence" value="ECO:0007669"/>
    <property type="project" value="InterPro"/>
</dbReference>
<dbReference type="Pfam" id="PF01965">
    <property type="entry name" value="DJ-1_PfpI"/>
    <property type="match status" value="1"/>
</dbReference>
<keyword evidence="6" id="KW-1185">Reference proteome</keyword>
<dbReference type="InterPro" id="IPR052158">
    <property type="entry name" value="INH-QAR"/>
</dbReference>
<protein>
    <submittedName>
        <fullName evidence="5">Helix-turn-helix domain-containing protein</fullName>
    </submittedName>
</protein>
<proteinExistence type="predicted"/>
<gene>
    <name evidence="5" type="ORF">G3580_07700</name>
</gene>
<evidence type="ECO:0000256" key="3">
    <source>
        <dbReference type="ARBA" id="ARBA00023163"/>
    </source>
</evidence>
<evidence type="ECO:0000313" key="5">
    <source>
        <dbReference type="EMBL" id="QID17536.1"/>
    </source>
</evidence>
<dbReference type="PROSITE" id="PS01124">
    <property type="entry name" value="HTH_ARAC_FAMILY_2"/>
    <property type="match status" value="1"/>
</dbReference>
<reference evidence="5 6" key="1">
    <citation type="submission" date="2020-02" db="EMBL/GenBank/DDBJ databases">
        <title>Nitrogenibacter mangrovi gen. nov., sp. nov. isolated from mangrove sediment, a denitrifying betaproteobacterium.</title>
        <authorList>
            <person name="Liao H."/>
            <person name="Tian Y."/>
        </authorList>
    </citation>
    <scope>NUCLEOTIDE SEQUENCE [LARGE SCALE GENOMIC DNA]</scope>
    <source>
        <strain evidence="5 6">M9-3-2</strain>
    </source>
</reference>
<dbReference type="EMBL" id="CP048836">
    <property type="protein sequence ID" value="QID17536.1"/>
    <property type="molecule type" value="Genomic_DNA"/>
</dbReference>
<accession>A0A6C1B1N7</accession>
<feature type="domain" description="HTH araC/xylS-type" evidence="4">
    <location>
        <begin position="223"/>
        <end position="321"/>
    </location>
</feature>
<dbReference type="SUPFAM" id="SSF46689">
    <property type="entry name" value="Homeodomain-like"/>
    <property type="match status" value="2"/>
</dbReference>
<dbReference type="Gene3D" id="3.40.50.880">
    <property type="match status" value="1"/>
</dbReference>
<evidence type="ECO:0000256" key="2">
    <source>
        <dbReference type="ARBA" id="ARBA00023125"/>
    </source>
</evidence>
<dbReference type="InterPro" id="IPR020449">
    <property type="entry name" value="Tscrpt_reg_AraC-type_HTH"/>
</dbReference>
<dbReference type="InterPro" id="IPR018060">
    <property type="entry name" value="HTH_AraC"/>
</dbReference>
<organism evidence="5 6">
    <name type="scientific">Nitrogeniibacter mangrovi</name>
    <dbReference type="NCBI Taxonomy" id="2016596"/>
    <lineage>
        <taxon>Bacteria</taxon>
        <taxon>Pseudomonadati</taxon>
        <taxon>Pseudomonadota</taxon>
        <taxon>Betaproteobacteria</taxon>
        <taxon>Rhodocyclales</taxon>
        <taxon>Zoogloeaceae</taxon>
        <taxon>Nitrogeniibacter</taxon>
    </lineage>
</organism>
<keyword evidence="1" id="KW-0805">Transcription regulation</keyword>
<dbReference type="SMART" id="SM00342">
    <property type="entry name" value="HTH_ARAC"/>
    <property type="match status" value="1"/>
</dbReference>
<dbReference type="SUPFAM" id="SSF52317">
    <property type="entry name" value="Class I glutamine amidotransferase-like"/>
    <property type="match status" value="1"/>
</dbReference>
<evidence type="ECO:0000313" key="6">
    <source>
        <dbReference type="Proteomes" id="UP000501991"/>
    </source>
</evidence>
<dbReference type="RefSeq" id="WP_173764701.1">
    <property type="nucleotide sequence ID" value="NZ_CP048836.1"/>
</dbReference>
<dbReference type="PRINTS" id="PR00032">
    <property type="entry name" value="HTHARAC"/>
</dbReference>
<keyword evidence="3" id="KW-0804">Transcription</keyword>
<dbReference type="InterPro" id="IPR002818">
    <property type="entry name" value="DJ-1/PfpI"/>
</dbReference>
<name>A0A6C1B1N7_9RHOO</name>
<evidence type="ECO:0000259" key="4">
    <source>
        <dbReference type="PROSITE" id="PS01124"/>
    </source>
</evidence>
<dbReference type="InterPro" id="IPR029062">
    <property type="entry name" value="Class_I_gatase-like"/>
</dbReference>
<dbReference type="CDD" id="cd03138">
    <property type="entry name" value="GATase1_AraC_2"/>
    <property type="match status" value="1"/>
</dbReference>
<dbReference type="GO" id="GO:0043565">
    <property type="term" value="F:sequence-specific DNA binding"/>
    <property type="evidence" value="ECO:0007669"/>
    <property type="project" value="InterPro"/>
</dbReference>
<dbReference type="AlphaFoldDB" id="A0A6C1B1N7"/>
<dbReference type="Proteomes" id="UP000501991">
    <property type="component" value="Chromosome"/>
</dbReference>
<dbReference type="Gene3D" id="1.10.10.60">
    <property type="entry name" value="Homeodomain-like"/>
    <property type="match status" value="2"/>
</dbReference>
<keyword evidence="2" id="KW-0238">DNA-binding</keyword>
<dbReference type="InterPro" id="IPR009057">
    <property type="entry name" value="Homeodomain-like_sf"/>
</dbReference>
<dbReference type="PANTHER" id="PTHR43130:SF3">
    <property type="entry name" value="HTH-TYPE TRANSCRIPTIONAL REGULATOR RV1931C"/>
    <property type="match status" value="1"/>
</dbReference>
<dbReference type="Pfam" id="PF12833">
    <property type="entry name" value="HTH_18"/>
    <property type="match status" value="1"/>
</dbReference>